<dbReference type="PANTHER" id="PTHR42921">
    <property type="entry name" value="ACETOACETYL-COA SYNTHETASE"/>
    <property type="match status" value="1"/>
</dbReference>
<dbReference type="SUPFAM" id="SSF56801">
    <property type="entry name" value="Acetyl-CoA synthetase-like"/>
    <property type="match status" value="1"/>
</dbReference>
<dbReference type="InterPro" id="IPR025110">
    <property type="entry name" value="AMP-bd_C"/>
</dbReference>
<dbReference type="GO" id="GO:0030729">
    <property type="term" value="F:acetoacetate-CoA ligase activity"/>
    <property type="evidence" value="ECO:0007669"/>
    <property type="project" value="TreeGrafter"/>
</dbReference>
<reference evidence="2" key="1">
    <citation type="submission" date="2020-05" db="EMBL/GenBank/DDBJ databases">
        <authorList>
            <person name="Chiriac C."/>
            <person name="Salcher M."/>
            <person name="Ghai R."/>
            <person name="Kavagutti S V."/>
        </authorList>
    </citation>
    <scope>NUCLEOTIDE SEQUENCE</scope>
</reference>
<protein>
    <submittedName>
        <fullName evidence="2">Unannotated protein</fullName>
    </submittedName>
</protein>
<sequence length="269" mass="29500">MGSTGAPLPPLCYHWVYDALPHVWLTSITGGTDVASAFAGGVVTLPVRAGEIQAPFLGVALAAWNSEGRPVIAEVGELVVTKPMPSMPIYFWNDPDGSRYRSAYFDTYPGVWRHGDWMTVTPRGSVIIHGRSDATINRQGVRMGSAEIYEVVEGVPEVSESLVLGIESADGGYWMPLFVVLDEGRQLDEDLIHTIKMALRSQMSPRHVPDDIIQVPKLPHTHTGKRMEIPIKRILQGTPVDQAANRAAVDDATALDWFAEFARRNGAEK</sequence>
<dbReference type="AlphaFoldDB" id="A0A6J7HQX8"/>
<organism evidence="2">
    <name type="scientific">freshwater metagenome</name>
    <dbReference type="NCBI Taxonomy" id="449393"/>
    <lineage>
        <taxon>unclassified sequences</taxon>
        <taxon>metagenomes</taxon>
        <taxon>ecological metagenomes</taxon>
    </lineage>
</organism>
<dbReference type="PANTHER" id="PTHR42921:SF1">
    <property type="entry name" value="ACETOACETYL-COA SYNTHETASE"/>
    <property type="match status" value="1"/>
</dbReference>
<dbReference type="InterPro" id="IPR045851">
    <property type="entry name" value="AMP-bd_C_sf"/>
</dbReference>
<accession>A0A6J7HQX8</accession>
<dbReference type="EMBL" id="CAFBMR010000070">
    <property type="protein sequence ID" value="CAB4921832.1"/>
    <property type="molecule type" value="Genomic_DNA"/>
</dbReference>
<name>A0A6J7HQX8_9ZZZZ</name>
<evidence type="ECO:0000313" key="2">
    <source>
        <dbReference type="EMBL" id="CAB4921832.1"/>
    </source>
</evidence>
<dbReference type="InterPro" id="IPR042099">
    <property type="entry name" value="ANL_N_sf"/>
</dbReference>
<feature type="domain" description="AMP-binding enzyme C-terminal" evidence="1">
    <location>
        <begin position="150"/>
        <end position="225"/>
    </location>
</feature>
<dbReference type="Gene3D" id="3.30.300.30">
    <property type="match status" value="1"/>
</dbReference>
<dbReference type="Gene3D" id="3.40.50.12780">
    <property type="entry name" value="N-terminal domain of ligase-like"/>
    <property type="match status" value="1"/>
</dbReference>
<gene>
    <name evidence="2" type="ORF">UFOPK3610_01458</name>
</gene>
<proteinExistence type="predicted"/>
<dbReference type="Pfam" id="PF13193">
    <property type="entry name" value="AMP-binding_C"/>
    <property type="match status" value="1"/>
</dbReference>
<evidence type="ECO:0000259" key="1">
    <source>
        <dbReference type="Pfam" id="PF13193"/>
    </source>
</evidence>